<comment type="subcellular location">
    <subcellularLocation>
        <location evidence="1">Membrane</location>
        <topology evidence="1">Multi-pass membrane protein</topology>
    </subcellularLocation>
</comment>
<dbReference type="RefSeq" id="WP_159822441.1">
    <property type="nucleotide sequence ID" value="NZ_CABWNB010000002.1"/>
</dbReference>
<evidence type="ECO:0000313" key="7">
    <source>
        <dbReference type="EMBL" id="MBB6478153.1"/>
    </source>
</evidence>
<keyword evidence="4 6" id="KW-1133">Transmembrane helix</keyword>
<evidence type="ECO:0000256" key="4">
    <source>
        <dbReference type="ARBA" id="ARBA00022989"/>
    </source>
</evidence>
<evidence type="ECO:0000256" key="6">
    <source>
        <dbReference type="SAM" id="Phobius"/>
    </source>
</evidence>
<evidence type="ECO:0000256" key="1">
    <source>
        <dbReference type="ARBA" id="ARBA00004141"/>
    </source>
</evidence>
<feature type="transmembrane region" description="Helical" evidence="6">
    <location>
        <begin position="163"/>
        <end position="183"/>
    </location>
</feature>
<evidence type="ECO:0000256" key="2">
    <source>
        <dbReference type="ARBA" id="ARBA00007511"/>
    </source>
</evidence>
<proteinExistence type="inferred from homology"/>
<keyword evidence="5 6" id="KW-0472">Membrane</keyword>
<dbReference type="OrthoDB" id="5295733at2"/>
<feature type="transmembrane region" description="Helical" evidence="6">
    <location>
        <begin position="45"/>
        <end position="66"/>
    </location>
</feature>
<name>A0A841R2Z5_9FIRM</name>
<dbReference type="Pfam" id="PF03741">
    <property type="entry name" value="TerC"/>
    <property type="match status" value="1"/>
</dbReference>
<comment type="similarity">
    <text evidence="2">Belongs to the TerC family.</text>
</comment>
<dbReference type="AlphaFoldDB" id="A0A841R2Z5"/>
<dbReference type="PANTHER" id="PTHR30238:SF4">
    <property type="entry name" value="SLL1022 PROTEIN"/>
    <property type="match status" value="1"/>
</dbReference>
<dbReference type="PANTHER" id="PTHR30238">
    <property type="entry name" value="MEMBRANE BOUND PREDICTED REDOX MODULATOR"/>
    <property type="match status" value="1"/>
</dbReference>
<feature type="transmembrane region" description="Helical" evidence="6">
    <location>
        <begin position="101"/>
        <end position="121"/>
    </location>
</feature>
<sequence>MDFLSPSFLLSLGSIILLDLVLAGDNAVVIAMAARQLPPHLQKRAIFIGTAGAIIVRALMTVIATWLLGVPLIQAIGGLILIPIAIKLLHQTGKDSDTVVAATSLGGAIRTIIVADVAMGIDNVLAIAGVAQGNIILVIIGLLVSIPLVVWGSQLIARLMDQYPILVPAGAALLGYAAGTMIVHDSIVGRYLLNISPLMEYFVPAAIILFILGLPRLLSKKSSASTDTTVTEDKMNNEQK</sequence>
<feature type="transmembrane region" description="Helical" evidence="6">
    <location>
        <begin position="195"/>
        <end position="214"/>
    </location>
</feature>
<dbReference type="InterPro" id="IPR005496">
    <property type="entry name" value="Integral_membrane_TerC"/>
</dbReference>
<feature type="transmembrane region" description="Helical" evidence="6">
    <location>
        <begin position="12"/>
        <end position="33"/>
    </location>
</feature>
<dbReference type="NCBIfam" id="TIGR03717">
    <property type="entry name" value="R_switched_YjbE"/>
    <property type="match status" value="1"/>
</dbReference>
<gene>
    <name evidence="7" type="ORF">HNR45_001223</name>
</gene>
<accession>A0A841R2Z5</accession>
<dbReference type="InterPro" id="IPR022301">
    <property type="entry name" value="Integral_membrane_YjbE"/>
</dbReference>
<evidence type="ECO:0000313" key="8">
    <source>
        <dbReference type="Proteomes" id="UP000591941"/>
    </source>
</evidence>
<dbReference type="EMBL" id="JACHHI010000006">
    <property type="protein sequence ID" value="MBB6478153.1"/>
    <property type="molecule type" value="Genomic_DNA"/>
</dbReference>
<comment type="caution">
    <text evidence="7">The sequence shown here is derived from an EMBL/GenBank/DDBJ whole genome shotgun (WGS) entry which is preliminary data.</text>
</comment>
<dbReference type="GO" id="GO:0016020">
    <property type="term" value="C:membrane"/>
    <property type="evidence" value="ECO:0007669"/>
    <property type="project" value="UniProtKB-SubCell"/>
</dbReference>
<evidence type="ECO:0000256" key="5">
    <source>
        <dbReference type="ARBA" id="ARBA00023136"/>
    </source>
</evidence>
<keyword evidence="3 6" id="KW-0812">Transmembrane</keyword>
<reference evidence="7 8" key="1">
    <citation type="submission" date="2020-08" db="EMBL/GenBank/DDBJ databases">
        <title>Genomic Encyclopedia of Type Strains, Phase IV (KMG-IV): sequencing the most valuable type-strain genomes for metagenomic binning, comparative biology and taxonomic classification.</title>
        <authorList>
            <person name="Goeker M."/>
        </authorList>
    </citation>
    <scope>NUCLEOTIDE SEQUENCE [LARGE SCALE GENOMIC DNA]</scope>
    <source>
        <strain evidence="7 8">DSM 21255</strain>
    </source>
</reference>
<protein>
    <submittedName>
        <fullName evidence="7">YjbE family integral membrane protein</fullName>
    </submittedName>
</protein>
<feature type="transmembrane region" description="Helical" evidence="6">
    <location>
        <begin position="72"/>
        <end position="89"/>
    </location>
</feature>
<keyword evidence="8" id="KW-1185">Reference proteome</keyword>
<organism evidence="7 8">
    <name type="scientific">Negativicoccus succinicivorans</name>
    <dbReference type="NCBI Taxonomy" id="620903"/>
    <lineage>
        <taxon>Bacteria</taxon>
        <taxon>Bacillati</taxon>
        <taxon>Bacillota</taxon>
        <taxon>Negativicutes</taxon>
        <taxon>Veillonellales</taxon>
        <taxon>Veillonellaceae</taxon>
        <taxon>Negativicoccus</taxon>
    </lineage>
</organism>
<feature type="transmembrane region" description="Helical" evidence="6">
    <location>
        <begin position="127"/>
        <end position="151"/>
    </location>
</feature>
<dbReference type="Proteomes" id="UP000591941">
    <property type="component" value="Unassembled WGS sequence"/>
</dbReference>
<evidence type="ECO:0000256" key="3">
    <source>
        <dbReference type="ARBA" id="ARBA00022692"/>
    </source>
</evidence>
<dbReference type="GeneID" id="93486478"/>